<dbReference type="Gene3D" id="3.30.565.10">
    <property type="entry name" value="Histidine kinase-like ATPase, C-terminal domain"/>
    <property type="match status" value="1"/>
</dbReference>
<dbReference type="InterPro" id="IPR036890">
    <property type="entry name" value="HATPase_C_sf"/>
</dbReference>
<dbReference type="Pfam" id="PF10090">
    <property type="entry name" value="HPTransfase"/>
    <property type="match status" value="1"/>
</dbReference>
<feature type="domain" description="Histidine phosphotransferase ChpT C-terminal" evidence="1">
    <location>
        <begin position="79"/>
        <end position="195"/>
    </location>
</feature>
<keyword evidence="2" id="KW-0808">Transferase</keyword>
<evidence type="ECO:0000259" key="1">
    <source>
        <dbReference type="Pfam" id="PF10090"/>
    </source>
</evidence>
<dbReference type="EMBL" id="FTOM01000007">
    <property type="protein sequence ID" value="SIS84461.1"/>
    <property type="molecule type" value="Genomic_DNA"/>
</dbReference>
<name>A0A1N7MEQ5_9RHOB</name>
<dbReference type="RefSeq" id="WP_076366685.1">
    <property type="nucleotide sequence ID" value="NZ_FTOM01000007.1"/>
</dbReference>
<dbReference type="Gene3D" id="1.10.287.130">
    <property type="match status" value="1"/>
</dbReference>
<dbReference type="AlphaFoldDB" id="A0A1N7MEQ5"/>
<sequence length="201" mass="21336">MTDPLTPDLTALVGSRLCHDLISPLGAIANGLELLEMSGVGAGPEMQLVTESVTGANAKLKFFRVAFGQASAEQRVGRPEIAAVIAEYTAGGRMTLDWLAEGDQARRSVKLAFLALLCLETAMPWGGAIAVRAEADTWTLTAEATRLRDLAPLWALLNGGPLPEDGLAPAQVQFALLPREAAQQGRRVAAEVTETTIRITF</sequence>
<dbReference type="InterPro" id="IPR018762">
    <property type="entry name" value="ChpT_C"/>
</dbReference>
<dbReference type="STRING" id="407234.SAMN05421795_10718"/>
<dbReference type="OrthoDB" id="9803702at2"/>
<dbReference type="Proteomes" id="UP000186098">
    <property type="component" value="Unassembled WGS sequence"/>
</dbReference>
<protein>
    <submittedName>
        <fullName evidence="2">Histidine phosphotransferase ChpT</fullName>
    </submittedName>
</protein>
<accession>A0A1N7MEQ5</accession>
<keyword evidence="3" id="KW-1185">Reference proteome</keyword>
<reference evidence="3" key="1">
    <citation type="submission" date="2017-01" db="EMBL/GenBank/DDBJ databases">
        <authorList>
            <person name="Varghese N."/>
            <person name="Submissions S."/>
        </authorList>
    </citation>
    <scope>NUCLEOTIDE SEQUENCE [LARGE SCALE GENOMIC DNA]</scope>
    <source>
        <strain evidence="3">DSM 18714</strain>
    </source>
</reference>
<organism evidence="2 3">
    <name type="scientific">Phaeovulum vinaykumarii</name>
    <dbReference type="NCBI Taxonomy" id="407234"/>
    <lineage>
        <taxon>Bacteria</taxon>
        <taxon>Pseudomonadati</taxon>
        <taxon>Pseudomonadota</taxon>
        <taxon>Alphaproteobacteria</taxon>
        <taxon>Rhodobacterales</taxon>
        <taxon>Paracoccaceae</taxon>
        <taxon>Phaeovulum</taxon>
    </lineage>
</organism>
<gene>
    <name evidence="2" type="ORF">SAMN05421795_10718</name>
</gene>
<evidence type="ECO:0000313" key="3">
    <source>
        <dbReference type="Proteomes" id="UP000186098"/>
    </source>
</evidence>
<dbReference type="GO" id="GO:0016740">
    <property type="term" value="F:transferase activity"/>
    <property type="evidence" value="ECO:0007669"/>
    <property type="project" value="UniProtKB-KW"/>
</dbReference>
<proteinExistence type="predicted"/>
<evidence type="ECO:0000313" key="2">
    <source>
        <dbReference type="EMBL" id="SIS84461.1"/>
    </source>
</evidence>